<reference evidence="3 4" key="1">
    <citation type="submission" date="2021-08" db="EMBL/GenBank/DDBJ databases">
        <authorList>
            <person name="Tuo L."/>
        </authorList>
    </citation>
    <scope>NUCLEOTIDE SEQUENCE [LARGE SCALE GENOMIC DNA]</scope>
    <source>
        <strain evidence="3 4">JCM 31229</strain>
    </source>
</reference>
<evidence type="ECO:0000256" key="1">
    <source>
        <dbReference type="SAM" id="SignalP"/>
    </source>
</evidence>
<dbReference type="EMBL" id="JAINVV010000009">
    <property type="protein sequence ID" value="MBY8824472.1"/>
    <property type="molecule type" value="Genomic_DNA"/>
</dbReference>
<accession>A0ABS7PSZ8</accession>
<evidence type="ECO:0000313" key="4">
    <source>
        <dbReference type="Proteomes" id="UP000706039"/>
    </source>
</evidence>
<keyword evidence="1" id="KW-0732">Signal</keyword>
<dbReference type="InterPro" id="IPR032466">
    <property type="entry name" value="Metal_Hydrolase"/>
</dbReference>
<dbReference type="PANTHER" id="PTHR43668">
    <property type="entry name" value="ALLANTOINASE"/>
    <property type="match status" value="1"/>
</dbReference>
<dbReference type="PANTHER" id="PTHR43668:SF2">
    <property type="entry name" value="ALLANTOINASE"/>
    <property type="match status" value="1"/>
</dbReference>
<dbReference type="Gene3D" id="2.30.40.10">
    <property type="entry name" value="Urease, subunit C, domain 1"/>
    <property type="match status" value="1"/>
</dbReference>
<dbReference type="Pfam" id="PF01979">
    <property type="entry name" value="Amidohydro_1"/>
    <property type="match status" value="1"/>
</dbReference>
<evidence type="ECO:0000313" key="3">
    <source>
        <dbReference type="EMBL" id="MBY8824472.1"/>
    </source>
</evidence>
<feature type="chain" id="PRO_5046386892" evidence="1">
    <location>
        <begin position="26"/>
        <end position="501"/>
    </location>
</feature>
<feature type="signal peptide" evidence="1">
    <location>
        <begin position="1"/>
        <end position="25"/>
    </location>
</feature>
<protein>
    <submittedName>
        <fullName evidence="3">Amidohydrolase family protein</fullName>
    </submittedName>
</protein>
<gene>
    <name evidence="3" type="ORF">K7G82_19360</name>
</gene>
<dbReference type="SUPFAM" id="SSF51338">
    <property type="entry name" value="Composite domain of metallo-dependent hydrolases"/>
    <property type="match status" value="1"/>
</dbReference>
<dbReference type="Proteomes" id="UP000706039">
    <property type="component" value="Unassembled WGS sequence"/>
</dbReference>
<name>A0ABS7PSZ8_9SPHN</name>
<sequence>MKQHLRALCLGASLSLLALSTSAPAQPAEPYDVVIAGGRVIDPESGLDGIRQIGIRDGRIAVVTTEPLRGRTTIDAKGLVVGPGFVDVHSHAQTIPAAWIQAFDGVTTALELEGGTWPVASTYDAIAKEGRPINYGFSVNWLAARTDMGLPRTAPASDEDVVRVVARVEQGLNEGGLGVGMLAGYAPDTGRQEYLDVARLAAKRDVPTFTHVRTKNTREPKGAVEGFSEVIAVAAATGAHMHICHINSSALRAIPSIAAMIETARANGVSISSEAYPWGAGSTKIDAPFLHPDNLPQINIKSSSIVYLKTGERPATNARLAELQKSDPEGQVVIHYLDETIPAERRFIDDAVMVKDSMIASDAVPYEIDGKIFDKPQWPLPAKAVSHPRTASTFTATIAYYVREKRMFSLNEMFRRASLLPARLMESVAPGMRDKGRIRPGADADIIVFDPETVAGQASYEDTTKPARGMANVLVGGQFVIRDGKLITTARPGRPIRGATR</sequence>
<dbReference type="Gene3D" id="3.20.20.140">
    <property type="entry name" value="Metal-dependent hydrolases"/>
    <property type="match status" value="1"/>
</dbReference>
<evidence type="ECO:0000259" key="2">
    <source>
        <dbReference type="Pfam" id="PF01979"/>
    </source>
</evidence>
<dbReference type="RefSeq" id="WP_222991577.1">
    <property type="nucleotide sequence ID" value="NZ_JAINVV010000009.1"/>
</dbReference>
<dbReference type="InterPro" id="IPR011059">
    <property type="entry name" value="Metal-dep_hydrolase_composite"/>
</dbReference>
<feature type="domain" description="Amidohydrolase-related" evidence="2">
    <location>
        <begin position="81"/>
        <end position="479"/>
    </location>
</feature>
<keyword evidence="4" id="KW-1185">Reference proteome</keyword>
<dbReference type="SUPFAM" id="SSF51556">
    <property type="entry name" value="Metallo-dependent hydrolases"/>
    <property type="match status" value="1"/>
</dbReference>
<organism evidence="3 4">
    <name type="scientific">Sphingomonas colocasiae</name>
    <dbReference type="NCBI Taxonomy" id="1848973"/>
    <lineage>
        <taxon>Bacteria</taxon>
        <taxon>Pseudomonadati</taxon>
        <taxon>Pseudomonadota</taxon>
        <taxon>Alphaproteobacteria</taxon>
        <taxon>Sphingomonadales</taxon>
        <taxon>Sphingomonadaceae</taxon>
        <taxon>Sphingomonas</taxon>
    </lineage>
</organism>
<dbReference type="NCBIfam" id="NF006560">
    <property type="entry name" value="PRK09061.1"/>
    <property type="match status" value="1"/>
</dbReference>
<proteinExistence type="predicted"/>
<dbReference type="InterPro" id="IPR006680">
    <property type="entry name" value="Amidohydro-rel"/>
</dbReference>
<dbReference type="InterPro" id="IPR050138">
    <property type="entry name" value="DHOase/Allantoinase_Hydrolase"/>
</dbReference>
<comment type="caution">
    <text evidence="3">The sequence shown here is derived from an EMBL/GenBank/DDBJ whole genome shotgun (WGS) entry which is preliminary data.</text>
</comment>